<dbReference type="CDD" id="cd07657">
    <property type="entry name" value="F-BAR_Fes_Fer"/>
    <property type="match status" value="1"/>
</dbReference>
<dbReference type="Pfam" id="PF00611">
    <property type="entry name" value="FCH"/>
    <property type="match status" value="1"/>
</dbReference>
<accession>A0A4S2JCE2</accession>
<dbReference type="InterPro" id="IPR001060">
    <property type="entry name" value="FCH_dom"/>
</dbReference>
<dbReference type="PANTHER" id="PTHR21682">
    <property type="entry name" value="COILED-COIL DOMAIN-CONTAINING PROTEIN 149"/>
    <property type="match status" value="1"/>
</dbReference>
<dbReference type="InterPro" id="IPR031160">
    <property type="entry name" value="F_BAR_dom"/>
</dbReference>
<keyword evidence="2 3" id="KW-0175">Coiled coil</keyword>
<dbReference type="STRING" id="300112.A0A4S2JCE2"/>
<organism evidence="6 7">
    <name type="scientific">Temnothorax longispinosus</name>
    <dbReference type="NCBI Taxonomy" id="300112"/>
    <lineage>
        <taxon>Eukaryota</taxon>
        <taxon>Metazoa</taxon>
        <taxon>Ecdysozoa</taxon>
        <taxon>Arthropoda</taxon>
        <taxon>Hexapoda</taxon>
        <taxon>Insecta</taxon>
        <taxon>Pterygota</taxon>
        <taxon>Neoptera</taxon>
        <taxon>Endopterygota</taxon>
        <taxon>Hymenoptera</taxon>
        <taxon>Apocrita</taxon>
        <taxon>Aculeata</taxon>
        <taxon>Formicoidea</taxon>
        <taxon>Formicidae</taxon>
        <taxon>Myrmicinae</taxon>
        <taxon>Temnothorax</taxon>
    </lineage>
</organism>
<dbReference type="InterPro" id="IPR019179">
    <property type="entry name" value="CC149"/>
</dbReference>
<gene>
    <name evidence="6" type="ORF">DBV15_08943</name>
</gene>
<dbReference type="AlphaFoldDB" id="A0A4S2JCE2"/>
<dbReference type="PROSITE" id="PS51741">
    <property type="entry name" value="F_BAR"/>
    <property type="match status" value="1"/>
</dbReference>
<dbReference type="Gene3D" id="1.20.1270.60">
    <property type="entry name" value="Arfaptin homology (AH) domain/BAR domain"/>
    <property type="match status" value="1"/>
</dbReference>
<proteinExistence type="inferred from homology"/>
<dbReference type="SMART" id="SM00055">
    <property type="entry name" value="FCH"/>
    <property type="match status" value="1"/>
</dbReference>
<feature type="coiled-coil region" evidence="4">
    <location>
        <begin position="691"/>
        <end position="840"/>
    </location>
</feature>
<dbReference type="EMBL" id="QBLH01003907">
    <property type="protein sequence ID" value="TGZ32259.1"/>
    <property type="molecule type" value="Genomic_DNA"/>
</dbReference>
<dbReference type="Proteomes" id="UP000310200">
    <property type="component" value="Unassembled WGS sequence"/>
</dbReference>
<evidence type="ECO:0000313" key="6">
    <source>
        <dbReference type="EMBL" id="TGZ32259.1"/>
    </source>
</evidence>
<evidence type="ECO:0000256" key="2">
    <source>
        <dbReference type="ARBA" id="ARBA00023054"/>
    </source>
</evidence>
<evidence type="ECO:0000256" key="4">
    <source>
        <dbReference type="SAM" id="Coils"/>
    </source>
</evidence>
<reference evidence="6 7" key="1">
    <citation type="journal article" date="2019" name="Philos. Trans. R. Soc. Lond., B, Biol. Sci.">
        <title>Ant behaviour and brain gene expression of defending hosts depend on the ecological success of the intruding social parasite.</title>
        <authorList>
            <person name="Kaur R."/>
            <person name="Stoldt M."/>
            <person name="Jongepier E."/>
            <person name="Feldmeyer B."/>
            <person name="Menzel F."/>
            <person name="Bornberg-Bauer E."/>
            <person name="Foitzik S."/>
        </authorList>
    </citation>
    <scope>NUCLEOTIDE SEQUENCE [LARGE SCALE GENOMIC DNA]</scope>
    <source>
        <tissue evidence="6">Whole body</tissue>
    </source>
</reference>
<comment type="caution">
    <text evidence="6">The sequence shown here is derived from an EMBL/GenBank/DDBJ whole genome shotgun (WGS) entry which is preliminary data.</text>
</comment>
<evidence type="ECO:0000259" key="5">
    <source>
        <dbReference type="PROSITE" id="PS51741"/>
    </source>
</evidence>
<evidence type="ECO:0000256" key="1">
    <source>
        <dbReference type="ARBA" id="ARBA00005872"/>
    </source>
</evidence>
<dbReference type="InterPro" id="IPR027267">
    <property type="entry name" value="AH/BAR_dom_sf"/>
</dbReference>
<dbReference type="Pfam" id="PF09789">
    <property type="entry name" value="CC149"/>
    <property type="match status" value="1"/>
</dbReference>
<protein>
    <recommendedName>
        <fullName evidence="5">F-BAR domain-containing protein</fullName>
    </recommendedName>
</protein>
<evidence type="ECO:0000313" key="7">
    <source>
        <dbReference type="Proteomes" id="UP000310200"/>
    </source>
</evidence>
<feature type="domain" description="F-BAR" evidence="5">
    <location>
        <begin position="1"/>
        <end position="269"/>
    </location>
</feature>
<keyword evidence="7" id="KW-1185">Reference proteome</keyword>
<dbReference type="SUPFAM" id="SSF103657">
    <property type="entry name" value="BAR/IMD domain-like"/>
    <property type="match status" value="1"/>
</dbReference>
<name>A0A4S2JCE2_9HYME</name>
<comment type="similarity">
    <text evidence="1">Belongs to the CCDC149 family.</text>
</comment>
<evidence type="ECO:0000256" key="3">
    <source>
        <dbReference type="PROSITE-ProRule" id="PRU01077"/>
    </source>
</evidence>
<sequence>MGFSTSLQGQASHEALLARQDAEIKLLETMRRCLTMKVKSDREYASTITSLTAQGKKIERNEDLVGSLIAQSWRDIMDTIDQTAKLIKQQADSIENIVVDQLSTLYSERRRARKLYQEEQNWLNNQFQQLTEDVTRKKVEYQKSLEAYKFSRSKFEELYVNNVTSLAGRGGRKLDELREKYQKACRKLHLTHNEYVLLLGAVTECENDLRTCYLPSLLHRQQAIHQEFITSWKGILQDIVKYTDFTTEKFLEIHERVLKAVDNIKPIEEYRDFIGKHKTRPASPIRFTFDENLVDDTSGKLSPNKLTVDNLTIDWLRSRLTELEASLKTTQNRQSPQFSQENNGDSRINVLDYSREREELRIRCQEKKLKKQVEVIRSALNELGCEEVPSGCDLSVEGSFTDSPAINKRNTVADNGLFTLRRNQRFMTILKSPFKSLPTINDSKNGMIRANSEGPTAKAEKNIPPVNYTIAVELSYTLLITPPLSATPSAPTMTISTRSITYPTAESSITVHDMPNFVKLWHISSLKDKDKAHIEVYNQCNFITHPLLSGDVDVTYHVVNSSRASRHQRAWPNGGFTLHRHPIYKIPMSNTKSRFPNNTMEEKTGRLKETGANDVDVESKEMLKRKLQMKSEALILLSQEMDQCRTQRDQFKLMAEQIQERFLHLKKQMCDMKELNRCYSLEDDFRTLDLLTEAREQNKCLRLQVETLRQKLADAEGDIKVLRINNNRMPIEPQETQLAPSMHQREEMIEQLEKLNLKCSQLQTDLQTVLDEKHELEMERDAFKCKAHRLNHELSKALNATKPVDLDALINENRYLQERLQQLLEEKELTRQSLSKYKSMLDSKRVKGAIKLGANSAAGTVMTHKQVEQLLQESSYIPPQKSAAAVTDLRCLCTALLEALNDKTLALAHQKKANKILALRICELDSAVQSPTMKLLEGYTSANVDLRCDNDFNDLDHTTNGSIDNIEENNIITIDELGDIRVHARIAGFAALVTERDNTDLRPLTVDLQHQRST</sequence>
<dbReference type="PANTHER" id="PTHR21682:SF2">
    <property type="entry name" value="COILED-COIL DOMAIN-CONTAINING PROTEIN 149"/>
    <property type="match status" value="1"/>
</dbReference>